<dbReference type="InterPro" id="IPR006656">
    <property type="entry name" value="Mopterin_OxRdtase"/>
</dbReference>
<dbReference type="GO" id="GO:0043546">
    <property type="term" value="F:molybdopterin cofactor binding"/>
    <property type="evidence" value="ECO:0007669"/>
    <property type="project" value="InterPro"/>
</dbReference>
<keyword evidence="4" id="KW-0411">Iron-sulfur</keyword>
<dbReference type="InterPro" id="IPR037920">
    <property type="entry name" value="YoaE_C"/>
</dbReference>
<protein>
    <submittedName>
        <fullName evidence="6">Molybdopterin oxidoreductase family protein</fullName>
    </submittedName>
</protein>
<dbReference type="RefSeq" id="WP_119833354.1">
    <property type="nucleotide sequence ID" value="NZ_QYUL01000004.1"/>
</dbReference>
<dbReference type="AlphaFoldDB" id="A0A418VPM8"/>
<dbReference type="InterPro" id="IPR006657">
    <property type="entry name" value="MoPterin_dinucl-bd_dom"/>
</dbReference>
<sequence>MPAPNAHATVCPHDCPSTCALEVEIRDDPQIGRRIGRVRGAADHSYTAGVICAKVARYAERVHHPDRLTQPLRRTGPKGSGDFAPIGWDEALDIVADRFLAAERRHGAESVWPYFYAGTMGLVQRDGINRLRHAKGYSGFFSTICTNPAWSGFLAGVGRLAGVDPREMARSDLVVIWGTNAVSTQVNVMTHAVRARKERGAKIAVVDVYRTPTMEQADIPLLIRPGTDGALACAVMHVLFRDGLADRAYLASHAADADGLEAHLADRDPVWAEAITGLPAAEIEAFARLVGQTPRAFFRLGYGFTRSRNGAVNMHAASCIPVVSGAWRHEGGGVFHTNGAIYHWDKTLIEGLDLRDPTVRMLDQSRIGPILDGDAEALAGGPPVTALLIQNTNPMAVAPDQTRVRRGFARDDLFTCVHEQFMTDTARMADIVLPATMFLEHDDLYQSGGNQHILFGPALIDPPGDCRSNHAVVTALAKRLGVDQHPGFGMTARELIDATLQASGWGRLAALEEARFIDAQPDFNTAHCVDGFPWPDGRFRLKPDWAALSYPAPSQFGPVAAMPSFPDHWPVIEAADEEHPFRLVTAPARHFLNSSFTETPGSQARERQPTLMIHPDDAAGQGLAEGDRVELTNRRGAVILDVRLFDGVRRGVVIAESIWPNAAHPGGRGINTLTGADPVAPFGGAAVHDSHVRLRRCPD</sequence>
<proteinExistence type="inferred from homology"/>
<name>A0A418VPM8_9PROT</name>
<dbReference type="OrthoDB" id="9759518at2"/>
<evidence type="ECO:0000259" key="5">
    <source>
        <dbReference type="PROSITE" id="PS51669"/>
    </source>
</evidence>
<dbReference type="InterPro" id="IPR050612">
    <property type="entry name" value="Prok_Mopterin_Oxidored"/>
</dbReference>
<dbReference type="Pfam" id="PF04879">
    <property type="entry name" value="Molybdop_Fe4S4"/>
    <property type="match status" value="1"/>
</dbReference>
<gene>
    <name evidence="6" type="ORF">D3877_24145</name>
</gene>
<dbReference type="EMBL" id="QYUL01000004">
    <property type="protein sequence ID" value="RJF78211.1"/>
    <property type="molecule type" value="Genomic_DNA"/>
</dbReference>
<keyword evidence="3" id="KW-0408">Iron</keyword>
<evidence type="ECO:0000256" key="3">
    <source>
        <dbReference type="ARBA" id="ARBA00023004"/>
    </source>
</evidence>
<dbReference type="InterPro" id="IPR009010">
    <property type="entry name" value="Asp_de-COase-like_dom_sf"/>
</dbReference>
<dbReference type="SMART" id="SM00926">
    <property type="entry name" value="Molybdop_Fe4S4"/>
    <property type="match status" value="1"/>
</dbReference>
<dbReference type="Gene3D" id="2.20.25.90">
    <property type="entry name" value="ADC-like domains"/>
    <property type="match status" value="1"/>
</dbReference>
<dbReference type="GO" id="GO:0016491">
    <property type="term" value="F:oxidoreductase activity"/>
    <property type="evidence" value="ECO:0007669"/>
    <property type="project" value="InterPro"/>
</dbReference>
<dbReference type="PANTHER" id="PTHR43742">
    <property type="entry name" value="TRIMETHYLAMINE-N-OXIDE REDUCTASE"/>
    <property type="match status" value="1"/>
</dbReference>
<reference evidence="6 7" key="1">
    <citation type="submission" date="2018-09" db="EMBL/GenBank/DDBJ databases">
        <authorList>
            <person name="Zhu H."/>
        </authorList>
    </citation>
    <scope>NUCLEOTIDE SEQUENCE [LARGE SCALE GENOMIC DNA]</scope>
    <source>
        <strain evidence="6 7">K2W22B-5</strain>
    </source>
</reference>
<dbReference type="CDD" id="cd02766">
    <property type="entry name" value="MopB_3"/>
    <property type="match status" value="1"/>
</dbReference>
<dbReference type="Gene3D" id="3.40.228.10">
    <property type="entry name" value="Dimethylsulfoxide Reductase, domain 2"/>
    <property type="match status" value="1"/>
</dbReference>
<dbReference type="SUPFAM" id="SSF53706">
    <property type="entry name" value="Formate dehydrogenase/DMSO reductase, domains 1-3"/>
    <property type="match status" value="1"/>
</dbReference>
<evidence type="ECO:0000256" key="1">
    <source>
        <dbReference type="ARBA" id="ARBA00010312"/>
    </source>
</evidence>
<dbReference type="Pfam" id="PF01568">
    <property type="entry name" value="Molydop_binding"/>
    <property type="match status" value="1"/>
</dbReference>
<keyword evidence="2" id="KW-0479">Metal-binding</keyword>
<dbReference type="InterPro" id="IPR006963">
    <property type="entry name" value="Mopterin_OxRdtase_4Fe-4S_dom"/>
</dbReference>
<keyword evidence="7" id="KW-1185">Reference proteome</keyword>
<dbReference type="CDD" id="cd02786">
    <property type="entry name" value="MopB_CT_3"/>
    <property type="match status" value="1"/>
</dbReference>
<dbReference type="GO" id="GO:0051536">
    <property type="term" value="F:iron-sulfur cluster binding"/>
    <property type="evidence" value="ECO:0007669"/>
    <property type="project" value="UniProtKB-KW"/>
</dbReference>
<dbReference type="Gene3D" id="3.30.2070.10">
    <property type="entry name" value="Formate dehydrogenase/DMSO reductase"/>
    <property type="match status" value="1"/>
</dbReference>
<evidence type="ECO:0000313" key="7">
    <source>
        <dbReference type="Proteomes" id="UP000283458"/>
    </source>
</evidence>
<organism evidence="6 7">
    <name type="scientific">Azospirillum cavernae</name>
    <dbReference type="NCBI Taxonomy" id="2320860"/>
    <lineage>
        <taxon>Bacteria</taxon>
        <taxon>Pseudomonadati</taxon>
        <taxon>Pseudomonadota</taxon>
        <taxon>Alphaproteobacteria</taxon>
        <taxon>Rhodospirillales</taxon>
        <taxon>Azospirillaceae</taxon>
        <taxon>Azospirillum</taxon>
    </lineage>
</organism>
<dbReference type="Gene3D" id="3.40.50.740">
    <property type="match status" value="1"/>
</dbReference>
<comment type="similarity">
    <text evidence="1">Belongs to the prokaryotic molybdopterin-containing oxidoreductase family.</text>
</comment>
<evidence type="ECO:0000256" key="4">
    <source>
        <dbReference type="ARBA" id="ARBA00023014"/>
    </source>
</evidence>
<accession>A0A418VPM8</accession>
<dbReference type="PROSITE" id="PS51669">
    <property type="entry name" value="4FE4S_MOW_BIS_MGD"/>
    <property type="match status" value="1"/>
</dbReference>
<dbReference type="Gene3D" id="2.40.40.20">
    <property type="match status" value="1"/>
</dbReference>
<comment type="caution">
    <text evidence="6">The sequence shown here is derived from an EMBL/GenBank/DDBJ whole genome shotgun (WGS) entry which is preliminary data.</text>
</comment>
<evidence type="ECO:0000256" key="2">
    <source>
        <dbReference type="ARBA" id="ARBA00022723"/>
    </source>
</evidence>
<dbReference type="GO" id="GO:0046872">
    <property type="term" value="F:metal ion binding"/>
    <property type="evidence" value="ECO:0007669"/>
    <property type="project" value="UniProtKB-KW"/>
</dbReference>
<evidence type="ECO:0000313" key="6">
    <source>
        <dbReference type="EMBL" id="RJF78211.1"/>
    </source>
</evidence>
<dbReference type="Pfam" id="PF00384">
    <property type="entry name" value="Molybdopterin"/>
    <property type="match status" value="1"/>
</dbReference>
<feature type="domain" description="4Fe-4S Mo/W bis-MGD-type" evidence="5">
    <location>
        <begin position="4"/>
        <end position="66"/>
    </location>
</feature>
<dbReference type="PANTHER" id="PTHR43742:SF6">
    <property type="entry name" value="OXIDOREDUCTASE YYAE-RELATED"/>
    <property type="match status" value="1"/>
</dbReference>
<dbReference type="SUPFAM" id="SSF50692">
    <property type="entry name" value="ADC-like"/>
    <property type="match status" value="1"/>
</dbReference>
<dbReference type="Proteomes" id="UP000283458">
    <property type="component" value="Unassembled WGS sequence"/>
</dbReference>